<comment type="caution">
    <text evidence="1">The sequence shown here is derived from an EMBL/GenBank/DDBJ whole genome shotgun (WGS) entry which is preliminary data.</text>
</comment>
<evidence type="ECO:0000313" key="1">
    <source>
        <dbReference type="EMBL" id="HJC49135.1"/>
    </source>
</evidence>
<gene>
    <name evidence="1" type="ORF">H9754_00915</name>
</gene>
<organism evidence="1 2">
    <name type="scientific">Candidatus Anaerostipes avistercoris</name>
    <dbReference type="NCBI Taxonomy" id="2838462"/>
    <lineage>
        <taxon>Bacteria</taxon>
        <taxon>Bacillati</taxon>
        <taxon>Bacillota</taxon>
        <taxon>Clostridia</taxon>
        <taxon>Lachnospirales</taxon>
        <taxon>Lachnospiraceae</taxon>
        <taxon>Anaerostipes</taxon>
    </lineage>
</organism>
<sequence length="78" mass="9582">MMLPDFLKKENRKQLNELDQRLYEAVNRYNEYFKDDGLITEGSSLSREEWIDYIDTCLRENITIWELFGENYDEELDY</sequence>
<protein>
    <submittedName>
        <fullName evidence="1">Uncharacterized protein</fullName>
    </submittedName>
</protein>
<dbReference type="AlphaFoldDB" id="A0A9D2PE71"/>
<reference evidence="1" key="1">
    <citation type="journal article" date="2021" name="PeerJ">
        <title>Extensive microbial diversity within the chicken gut microbiome revealed by metagenomics and culture.</title>
        <authorList>
            <person name="Gilroy R."/>
            <person name="Ravi A."/>
            <person name="Getino M."/>
            <person name="Pursley I."/>
            <person name="Horton D.L."/>
            <person name="Alikhan N.F."/>
            <person name="Baker D."/>
            <person name="Gharbi K."/>
            <person name="Hall N."/>
            <person name="Watson M."/>
            <person name="Adriaenssens E.M."/>
            <person name="Foster-Nyarko E."/>
            <person name="Jarju S."/>
            <person name="Secka A."/>
            <person name="Antonio M."/>
            <person name="Oren A."/>
            <person name="Chaudhuri R.R."/>
            <person name="La Ragione R."/>
            <person name="Hildebrand F."/>
            <person name="Pallen M.J."/>
        </authorList>
    </citation>
    <scope>NUCLEOTIDE SEQUENCE</scope>
    <source>
        <strain evidence="1">ChiSjej3B21-8574</strain>
    </source>
</reference>
<dbReference type="EMBL" id="DWWD01000005">
    <property type="protein sequence ID" value="HJC49135.1"/>
    <property type="molecule type" value="Genomic_DNA"/>
</dbReference>
<dbReference type="Proteomes" id="UP000823904">
    <property type="component" value="Unassembled WGS sequence"/>
</dbReference>
<reference evidence="1" key="2">
    <citation type="submission" date="2021-04" db="EMBL/GenBank/DDBJ databases">
        <authorList>
            <person name="Gilroy R."/>
        </authorList>
    </citation>
    <scope>NUCLEOTIDE SEQUENCE</scope>
    <source>
        <strain evidence="1">ChiSjej3B21-8574</strain>
    </source>
</reference>
<name>A0A9D2PE71_9FIRM</name>
<accession>A0A9D2PE71</accession>
<evidence type="ECO:0000313" key="2">
    <source>
        <dbReference type="Proteomes" id="UP000823904"/>
    </source>
</evidence>
<proteinExistence type="predicted"/>